<dbReference type="InterPro" id="IPR037673">
    <property type="entry name" value="MSC/AndL"/>
</dbReference>
<evidence type="ECO:0000256" key="6">
    <source>
        <dbReference type="ARBA" id="ARBA00023065"/>
    </source>
</evidence>
<evidence type="ECO:0000256" key="9">
    <source>
        <dbReference type="HAMAP-Rule" id="MF_00115"/>
    </source>
</evidence>
<organism evidence="10 11">
    <name type="scientific">Agromyces ramosus</name>
    <dbReference type="NCBI Taxonomy" id="33879"/>
    <lineage>
        <taxon>Bacteria</taxon>
        <taxon>Bacillati</taxon>
        <taxon>Actinomycetota</taxon>
        <taxon>Actinomycetes</taxon>
        <taxon>Micrococcales</taxon>
        <taxon>Microbacteriaceae</taxon>
        <taxon>Agromyces</taxon>
    </lineage>
</organism>
<protein>
    <recommendedName>
        <fullName evidence="9">Large-conductance mechanosensitive channel</fullName>
    </recommendedName>
</protein>
<gene>
    <name evidence="9" type="primary">mscL</name>
    <name evidence="10" type="ORF">EV187_2420</name>
</gene>
<dbReference type="AlphaFoldDB" id="A0A4Q7M7P5"/>
<name>A0A4Q7M7P5_9MICO</name>
<evidence type="ECO:0000256" key="5">
    <source>
        <dbReference type="ARBA" id="ARBA00022989"/>
    </source>
</evidence>
<comment type="function">
    <text evidence="9">Channel that opens in response to stretch forces in the membrane lipid bilayer. May participate in the regulation of osmotic pressure changes within the cell.</text>
</comment>
<dbReference type="Proteomes" id="UP000293289">
    <property type="component" value="Unassembled WGS sequence"/>
</dbReference>
<dbReference type="GO" id="GO:0008381">
    <property type="term" value="F:mechanosensitive monoatomic ion channel activity"/>
    <property type="evidence" value="ECO:0007669"/>
    <property type="project" value="UniProtKB-UniRule"/>
</dbReference>
<dbReference type="InterPro" id="IPR036019">
    <property type="entry name" value="MscL_channel"/>
</dbReference>
<dbReference type="PRINTS" id="PR01264">
    <property type="entry name" value="MECHCHANNEL"/>
</dbReference>
<evidence type="ECO:0000256" key="8">
    <source>
        <dbReference type="ARBA" id="ARBA00023303"/>
    </source>
</evidence>
<dbReference type="RefSeq" id="WP_130353336.1">
    <property type="nucleotide sequence ID" value="NZ_SGWY01000003.1"/>
</dbReference>
<comment type="caution">
    <text evidence="10">The sequence shown here is derived from an EMBL/GenBank/DDBJ whole genome shotgun (WGS) entry which is preliminary data.</text>
</comment>
<evidence type="ECO:0000256" key="2">
    <source>
        <dbReference type="ARBA" id="ARBA00022448"/>
    </source>
</evidence>
<keyword evidence="5 9" id="KW-1133">Transmembrane helix</keyword>
<proteinExistence type="inferred from homology"/>
<accession>A0A4Q7M7P5</accession>
<keyword evidence="4 9" id="KW-0812">Transmembrane</keyword>
<comment type="subcellular location">
    <subcellularLocation>
        <location evidence="9">Cell membrane</location>
        <topology evidence="9">Multi-pass membrane protein</topology>
    </subcellularLocation>
    <subcellularLocation>
        <location evidence="1">Membrane</location>
        <topology evidence="1">Multi-pass membrane protein</topology>
    </subcellularLocation>
</comment>
<dbReference type="PANTHER" id="PTHR30266">
    <property type="entry name" value="MECHANOSENSITIVE CHANNEL MSCL"/>
    <property type="match status" value="1"/>
</dbReference>
<comment type="subunit">
    <text evidence="9">Homopentamer.</text>
</comment>
<keyword evidence="8 9" id="KW-0407">Ion channel</keyword>
<evidence type="ECO:0000256" key="4">
    <source>
        <dbReference type="ARBA" id="ARBA00022692"/>
    </source>
</evidence>
<feature type="transmembrane region" description="Helical" evidence="9">
    <location>
        <begin position="12"/>
        <end position="39"/>
    </location>
</feature>
<dbReference type="HAMAP" id="MF_00115">
    <property type="entry name" value="MscL"/>
    <property type="match status" value="1"/>
</dbReference>
<keyword evidence="2 9" id="KW-0813">Transport</keyword>
<dbReference type="OrthoDB" id="9810350at2"/>
<evidence type="ECO:0000313" key="10">
    <source>
        <dbReference type="EMBL" id="RZS64046.1"/>
    </source>
</evidence>
<dbReference type="NCBIfam" id="TIGR00220">
    <property type="entry name" value="mscL"/>
    <property type="match status" value="1"/>
</dbReference>
<dbReference type="Pfam" id="PF01741">
    <property type="entry name" value="MscL"/>
    <property type="match status" value="1"/>
</dbReference>
<keyword evidence="7 9" id="KW-0472">Membrane</keyword>
<feature type="transmembrane region" description="Helical" evidence="9">
    <location>
        <begin position="72"/>
        <end position="93"/>
    </location>
</feature>
<reference evidence="10 11" key="1">
    <citation type="submission" date="2019-02" db="EMBL/GenBank/DDBJ databases">
        <title>Genomic Encyclopedia of Type Strains, Phase IV (KMG-IV): sequencing the most valuable type-strain genomes for metagenomic binning, comparative biology and taxonomic classification.</title>
        <authorList>
            <person name="Goeker M."/>
        </authorList>
    </citation>
    <scope>NUCLEOTIDE SEQUENCE [LARGE SCALE GENOMIC DNA]</scope>
    <source>
        <strain evidence="10 11">DSM 43045</strain>
    </source>
</reference>
<keyword evidence="3 9" id="KW-1003">Cell membrane</keyword>
<sequence>MLKGFKEFILRGNVIELAVAVVIGAAFTAVVNSIVANLINPLIAALFRADSLDNALVISIPTLDGQTADVRIGAVLGSILTFAIVAAVVYFVFVLPMNHLKERAAAKRQAGTPDADEPENELTVLSEIRDLLAERRGAESVSSGTHSE</sequence>
<evidence type="ECO:0000313" key="11">
    <source>
        <dbReference type="Proteomes" id="UP000293289"/>
    </source>
</evidence>
<dbReference type="EMBL" id="SGWY01000003">
    <property type="protein sequence ID" value="RZS64046.1"/>
    <property type="molecule type" value="Genomic_DNA"/>
</dbReference>
<dbReference type="PANTHER" id="PTHR30266:SF2">
    <property type="entry name" value="LARGE-CONDUCTANCE MECHANOSENSITIVE CHANNEL"/>
    <property type="match status" value="1"/>
</dbReference>
<keyword evidence="6 9" id="KW-0406">Ion transport</keyword>
<comment type="similarity">
    <text evidence="9">Belongs to the MscL family.</text>
</comment>
<dbReference type="Gene3D" id="1.10.1200.120">
    <property type="entry name" value="Large-conductance mechanosensitive channel, MscL, domain 1"/>
    <property type="match status" value="1"/>
</dbReference>
<dbReference type="SUPFAM" id="SSF81330">
    <property type="entry name" value="Gated mechanosensitive channel"/>
    <property type="match status" value="1"/>
</dbReference>
<evidence type="ECO:0000256" key="7">
    <source>
        <dbReference type="ARBA" id="ARBA00023136"/>
    </source>
</evidence>
<dbReference type="GO" id="GO:0005886">
    <property type="term" value="C:plasma membrane"/>
    <property type="evidence" value="ECO:0007669"/>
    <property type="project" value="UniProtKB-SubCell"/>
</dbReference>
<dbReference type="InterPro" id="IPR001185">
    <property type="entry name" value="MS_channel"/>
</dbReference>
<evidence type="ECO:0000256" key="3">
    <source>
        <dbReference type="ARBA" id="ARBA00022475"/>
    </source>
</evidence>
<evidence type="ECO:0000256" key="1">
    <source>
        <dbReference type="ARBA" id="ARBA00004141"/>
    </source>
</evidence>
<keyword evidence="11" id="KW-1185">Reference proteome</keyword>